<evidence type="ECO:0000256" key="2">
    <source>
        <dbReference type="SAM" id="SignalP"/>
    </source>
</evidence>
<evidence type="ECO:0000256" key="1">
    <source>
        <dbReference type="SAM" id="MobiDB-lite"/>
    </source>
</evidence>
<feature type="chain" id="PRO_5046085292" evidence="2">
    <location>
        <begin position="27"/>
        <end position="323"/>
    </location>
</feature>
<organism evidence="3 4">
    <name type="scientific">Filifactor villosus</name>
    <dbReference type="NCBI Taxonomy" id="29374"/>
    <lineage>
        <taxon>Bacteria</taxon>
        <taxon>Bacillati</taxon>
        <taxon>Bacillota</taxon>
        <taxon>Clostridia</taxon>
        <taxon>Peptostreptococcales</taxon>
        <taxon>Filifactoraceae</taxon>
        <taxon>Filifactor</taxon>
    </lineage>
</organism>
<feature type="signal peptide" evidence="2">
    <location>
        <begin position="1"/>
        <end position="26"/>
    </location>
</feature>
<reference evidence="4" key="1">
    <citation type="journal article" date="2019" name="Int. J. Syst. Evol. Microbiol.">
        <title>The Global Catalogue of Microorganisms (GCM) 10K type strain sequencing project: providing services to taxonomists for standard genome sequencing and annotation.</title>
        <authorList>
            <consortium name="The Broad Institute Genomics Platform"/>
            <consortium name="The Broad Institute Genome Sequencing Center for Infectious Disease"/>
            <person name="Wu L."/>
            <person name="Ma J."/>
        </authorList>
    </citation>
    <scope>NUCLEOTIDE SEQUENCE [LARGE SCALE GENOMIC DNA]</scope>
    <source>
        <strain evidence="4">CCUG 46385</strain>
    </source>
</reference>
<evidence type="ECO:0000313" key="3">
    <source>
        <dbReference type="EMBL" id="MFC4803460.1"/>
    </source>
</evidence>
<dbReference type="Pfam" id="PF04294">
    <property type="entry name" value="VanW"/>
    <property type="match status" value="1"/>
</dbReference>
<dbReference type="RefSeq" id="WP_379786894.1">
    <property type="nucleotide sequence ID" value="NZ_JBHSHL010000002.1"/>
</dbReference>
<feature type="region of interest" description="Disordered" evidence="1">
    <location>
        <begin position="115"/>
        <end position="137"/>
    </location>
</feature>
<evidence type="ECO:0000313" key="4">
    <source>
        <dbReference type="Proteomes" id="UP001595916"/>
    </source>
</evidence>
<dbReference type="Proteomes" id="UP001595916">
    <property type="component" value="Unassembled WGS sequence"/>
</dbReference>
<proteinExistence type="predicted"/>
<protein>
    <submittedName>
        <fullName evidence="3">VanW family protein</fullName>
    </submittedName>
</protein>
<feature type="region of interest" description="Disordered" evidence="1">
    <location>
        <begin position="27"/>
        <end position="69"/>
    </location>
</feature>
<dbReference type="EMBL" id="JBHSHL010000002">
    <property type="protein sequence ID" value="MFC4803460.1"/>
    <property type="molecule type" value="Genomic_DNA"/>
</dbReference>
<name>A0ABV9QI75_9FIRM</name>
<keyword evidence="4" id="KW-1185">Reference proteome</keyword>
<keyword evidence="2" id="KW-0732">Signal</keyword>
<sequence length="323" mass="34976">MKRFRFTALILSTLLFVSSTGLSAFATNKPSENKSSNQPATSQDSSKDNLPSPESFGNDPEAIGKEVSDSAVVDQVTGELKEGDTTTPDSSNNAELDTAAELTIIESLDQEFYNPTPKPEAAPKKNGPIQLGRGISNYSDSSSNRKYNIKKAAGVLNGKVIKPGEVFDFNRVIGPAGKSSGYKNAKVILDGDFVDGYGGGICQVSSTLFNAALQSGIDVPDRKNHSLKISYLPAGYDAAVSYGHLNLKLKNTYKVPVKIKATANNSTITIDLVALQDTPKRVVSLTRTKNGKNSYLLSRTIKENNKIIKKDSFRSIYRERLQQ</sequence>
<accession>A0ABV9QI75</accession>
<comment type="caution">
    <text evidence="3">The sequence shown here is derived from an EMBL/GenBank/DDBJ whole genome shotgun (WGS) entry which is preliminary data.</text>
</comment>
<dbReference type="InterPro" id="IPR052913">
    <property type="entry name" value="Glycopeptide_resist_protein"/>
</dbReference>
<dbReference type="InterPro" id="IPR007391">
    <property type="entry name" value="Vancomycin_resist_VanW"/>
</dbReference>
<dbReference type="PANTHER" id="PTHR35788:SF1">
    <property type="entry name" value="EXPORTED PROTEIN"/>
    <property type="match status" value="1"/>
</dbReference>
<dbReference type="PANTHER" id="PTHR35788">
    <property type="entry name" value="EXPORTED PROTEIN-RELATED"/>
    <property type="match status" value="1"/>
</dbReference>
<feature type="compositionally biased region" description="Polar residues" evidence="1">
    <location>
        <begin position="27"/>
        <end position="44"/>
    </location>
</feature>
<gene>
    <name evidence="3" type="ORF">ACFO4R_00045</name>
</gene>